<dbReference type="Pfam" id="PF00072">
    <property type="entry name" value="Response_reg"/>
    <property type="match status" value="1"/>
</dbReference>
<evidence type="ECO:0000259" key="7">
    <source>
        <dbReference type="PROSITE" id="PS50110"/>
    </source>
</evidence>
<organism evidence="8 9">
    <name type="scientific">Nocardia thailandica</name>
    <dbReference type="NCBI Taxonomy" id="257275"/>
    <lineage>
        <taxon>Bacteria</taxon>
        <taxon>Bacillati</taxon>
        <taxon>Actinomycetota</taxon>
        <taxon>Actinomycetes</taxon>
        <taxon>Mycobacteriales</taxon>
        <taxon>Nocardiaceae</taxon>
        <taxon>Nocardia</taxon>
    </lineage>
</organism>
<reference evidence="8 9" key="1">
    <citation type="submission" date="2024-10" db="EMBL/GenBank/DDBJ databases">
        <title>The Natural Products Discovery Center: Release of the First 8490 Sequenced Strains for Exploring Actinobacteria Biosynthetic Diversity.</title>
        <authorList>
            <person name="Kalkreuter E."/>
            <person name="Kautsar S.A."/>
            <person name="Yang D."/>
            <person name="Bader C.D."/>
            <person name="Teijaro C.N."/>
            <person name="Fluegel L."/>
            <person name="Davis C.M."/>
            <person name="Simpson J.R."/>
            <person name="Lauterbach L."/>
            <person name="Steele A.D."/>
            <person name="Gui C."/>
            <person name="Meng S."/>
            <person name="Li G."/>
            <person name="Viehrig K."/>
            <person name="Ye F."/>
            <person name="Su P."/>
            <person name="Kiefer A.F."/>
            <person name="Nichols A."/>
            <person name="Cepeda A.J."/>
            <person name="Yan W."/>
            <person name="Fan B."/>
            <person name="Jiang Y."/>
            <person name="Adhikari A."/>
            <person name="Zheng C.-J."/>
            <person name="Schuster L."/>
            <person name="Cowan T.M."/>
            <person name="Smanski M.J."/>
            <person name="Chevrette M.G."/>
            <person name="De Carvalho L.P.S."/>
            <person name="Shen B."/>
        </authorList>
    </citation>
    <scope>NUCLEOTIDE SEQUENCE [LARGE SCALE GENOMIC DNA]</scope>
    <source>
        <strain evidence="8 9">NPDC004045</strain>
    </source>
</reference>
<dbReference type="InterPro" id="IPR011006">
    <property type="entry name" value="CheY-like_superfamily"/>
</dbReference>
<dbReference type="Gene3D" id="3.40.50.2300">
    <property type="match status" value="1"/>
</dbReference>
<evidence type="ECO:0000256" key="4">
    <source>
        <dbReference type="ARBA" id="ARBA00023163"/>
    </source>
</evidence>
<dbReference type="InterPro" id="IPR058245">
    <property type="entry name" value="NreC/VraR/RcsB-like_REC"/>
</dbReference>
<keyword evidence="3" id="KW-0238">DNA-binding</keyword>
<gene>
    <name evidence="8" type="ORF">ACFYTF_08500</name>
</gene>
<evidence type="ECO:0000256" key="5">
    <source>
        <dbReference type="PROSITE-ProRule" id="PRU00169"/>
    </source>
</evidence>
<evidence type="ECO:0000313" key="9">
    <source>
        <dbReference type="Proteomes" id="UP001601444"/>
    </source>
</evidence>
<dbReference type="PANTHER" id="PTHR43214">
    <property type="entry name" value="TWO-COMPONENT RESPONSE REGULATOR"/>
    <property type="match status" value="1"/>
</dbReference>
<proteinExistence type="predicted"/>
<dbReference type="InterPro" id="IPR000792">
    <property type="entry name" value="Tscrpt_reg_LuxR_C"/>
</dbReference>
<keyword evidence="4" id="KW-0804">Transcription</keyword>
<dbReference type="InterPro" id="IPR039420">
    <property type="entry name" value="WalR-like"/>
</dbReference>
<dbReference type="SUPFAM" id="SSF46894">
    <property type="entry name" value="C-terminal effector domain of the bipartite response regulators"/>
    <property type="match status" value="1"/>
</dbReference>
<dbReference type="CDD" id="cd06170">
    <property type="entry name" value="LuxR_C_like"/>
    <property type="match status" value="1"/>
</dbReference>
<protein>
    <submittedName>
        <fullName evidence="8">Response regulator</fullName>
    </submittedName>
</protein>
<dbReference type="PANTHER" id="PTHR43214:SF24">
    <property type="entry name" value="TRANSCRIPTIONAL REGULATORY PROTEIN NARL-RELATED"/>
    <property type="match status" value="1"/>
</dbReference>
<dbReference type="SMART" id="SM00448">
    <property type="entry name" value="REC"/>
    <property type="match status" value="1"/>
</dbReference>
<dbReference type="RefSeq" id="WP_387699614.1">
    <property type="nucleotide sequence ID" value="NZ_JBIAMX010000004.1"/>
</dbReference>
<feature type="domain" description="Response regulatory" evidence="7">
    <location>
        <begin position="4"/>
        <end position="125"/>
    </location>
</feature>
<keyword evidence="2" id="KW-0805">Transcription regulation</keyword>
<comment type="caution">
    <text evidence="8">The sequence shown here is derived from an EMBL/GenBank/DDBJ whole genome shotgun (WGS) entry which is preliminary data.</text>
</comment>
<dbReference type="PRINTS" id="PR00038">
    <property type="entry name" value="HTHLUXR"/>
</dbReference>
<name>A0ABW6PKE4_9NOCA</name>
<evidence type="ECO:0000256" key="1">
    <source>
        <dbReference type="ARBA" id="ARBA00022553"/>
    </source>
</evidence>
<evidence type="ECO:0000313" key="8">
    <source>
        <dbReference type="EMBL" id="MFF0542864.1"/>
    </source>
</evidence>
<evidence type="ECO:0000256" key="3">
    <source>
        <dbReference type="ARBA" id="ARBA00023125"/>
    </source>
</evidence>
<keyword evidence="1 5" id="KW-0597">Phosphoprotein</keyword>
<dbReference type="CDD" id="cd17535">
    <property type="entry name" value="REC_NarL-like"/>
    <property type="match status" value="1"/>
</dbReference>
<dbReference type="InterPro" id="IPR001789">
    <property type="entry name" value="Sig_transdc_resp-reg_receiver"/>
</dbReference>
<accession>A0ABW6PKE4</accession>
<feature type="domain" description="HTH luxR-type" evidence="6">
    <location>
        <begin position="153"/>
        <end position="218"/>
    </location>
</feature>
<keyword evidence="9" id="KW-1185">Reference proteome</keyword>
<dbReference type="PROSITE" id="PS50110">
    <property type="entry name" value="RESPONSE_REGULATORY"/>
    <property type="match status" value="1"/>
</dbReference>
<dbReference type="Pfam" id="PF00196">
    <property type="entry name" value="GerE"/>
    <property type="match status" value="1"/>
</dbReference>
<dbReference type="SMART" id="SM00421">
    <property type="entry name" value="HTH_LUXR"/>
    <property type="match status" value="1"/>
</dbReference>
<dbReference type="Proteomes" id="UP001601444">
    <property type="component" value="Unassembled WGS sequence"/>
</dbReference>
<evidence type="ECO:0000256" key="2">
    <source>
        <dbReference type="ARBA" id="ARBA00023015"/>
    </source>
</evidence>
<dbReference type="SUPFAM" id="SSF52172">
    <property type="entry name" value="CheY-like"/>
    <property type="match status" value="1"/>
</dbReference>
<dbReference type="EMBL" id="JBIAMX010000004">
    <property type="protein sequence ID" value="MFF0542864.1"/>
    <property type="molecule type" value="Genomic_DNA"/>
</dbReference>
<feature type="modified residue" description="4-aspartylphosphate" evidence="5">
    <location>
        <position position="55"/>
    </location>
</feature>
<evidence type="ECO:0000259" key="6">
    <source>
        <dbReference type="PROSITE" id="PS50043"/>
    </source>
</evidence>
<dbReference type="PROSITE" id="PS50043">
    <property type="entry name" value="HTH_LUXR_2"/>
    <property type="match status" value="1"/>
</dbReference>
<dbReference type="InterPro" id="IPR016032">
    <property type="entry name" value="Sig_transdc_resp-reg_C-effctor"/>
</dbReference>
<sequence>MDISVVIADDQPLIRAGIAMLLAAEPGIEVVGEASDGREVLALAAERRPDVVLMDIQMAGMDGIEATRALTADPAGGPDRLTKVLVLTTFDDDAAVYGALRGGASGFLLKHAAPGDLVTAVRRVAGGDAWLDPAVTARVIAAVAGSGPAAPRSPELIDRLTPREREVLVLMANGLSNAEIRDRLVLSEATVKTHVARVIMKTGSRDRTQAVVLAYQSGLVVPGGPVA</sequence>